<dbReference type="InterPro" id="IPR014756">
    <property type="entry name" value="Ig_E-set"/>
</dbReference>
<proteinExistence type="inferred from homology"/>
<dbReference type="Gene3D" id="3.30.40.10">
    <property type="entry name" value="Zinc/RING finger domain, C3HC4 (zinc finger)"/>
    <property type="match status" value="1"/>
</dbReference>
<keyword evidence="3" id="KW-0677">Repeat</keyword>
<feature type="repeat" description="Filamin" evidence="7">
    <location>
        <begin position="431"/>
        <end position="489"/>
    </location>
</feature>
<dbReference type="PANTHER" id="PTHR25462:SF296">
    <property type="entry name" value="MEIOTIC P26, ISOFORM F"/>
    <property type="match status" value="1"/>
</dbReference>
<dbReference type="InterPro" id="IPR001841">
    <property type="entry name" value="Znf_RING"/>
</dbReference>
<dbReference type="PROSITE" id="PS00518">
    <property type="entry name" value="ZF_RING_1"/>
    <property type="match status" value="1"/>
</dbReference>
<dbReference type="EnsemblMetazoa" id="XM_038208948.1">
    <property type="protein sequence ID" value="XP_038064876.1"/>
    <property type="gene ID" value="LOC119735243"/>
</dbReference>
<dbReference type="InterPro" id="IPR017907">
    <property type="entry name" value="Znf_RING_CS"/>
</dbReference>
<dbReference type="Proteomes" id="UP000887568">
    <property type="component" value="Unplaced"/>
</dbReference>
<dbReference type="SUPFAM" id="SSF57850">
    <property type="entry name" value="RING/U-box"/>
    <property type="match status" value="1"/>
</dbReference>
<dbReference type="RefSeq" id="XP_038064876.1">
    <property type="nucleotide sequence ID" value="XM_038208948.1"/>
</dbReference>
<feature type="repeat" description="Filamin" evidence="7">
    <location>
        <begin position="622"/>
        <end position="731"/>
    </location>
</feature>
<dbReference type="SMART" id="SM00184">
    <property type="entry name" value="RING"/>
    <property type="match status" value="1"/>
</dbReference>
<dbReference type="AlphaFoldDB" id="A0A914AMZ4"/>
<keyword evidence="5" id="KW-0862">Zinc</keyword>
<dbReference type="SUPFAM" id="SSF101898">
    <property type="entry name" value="NHL repeat"/>
    <property type="match status" value="1"/>
</dbReference>
<evidence type="ECO:0000256" key="8">
    <source>
        <dbReference type="SAM" id="MobiDB-lite"/>
    </source>
</evidence>
<evidence type="ECO:0000256" key="5">
    <source>
        <dbReference type="ARBA" id="ARBA00022833"/>
    </source>
</evidence>
<keyword evidence="4 6" id="KW-0863">Zinc-finger</keyword>
<evidence type="ECO:0000256" key="7">
    <source>
        <dbReference type="PROSITE-ProRule" id="PRU00087"/>
    </source>
</evidence>
<dbReference type="PROSITE" id="PS50194">
    <property type="entry name" value="FILAMIN_REPEAT"/>
    <property type="match status" value="3"/>
</dbReference>
<organism evidence="11 12">
    <name type="scientific">Patiria miniata</name>
    <name type="common">Bat star</name>
    <name type="synonym">Asterina miniata</name>
    <dbReference type="NCBI Taxonomy" id="46514"/>
    <lineage>
        <taxon>Eukaryota</taxon>
        <taxon>Metazoa</taxon>
        <taxon>Echinodermata</taxon>
        <taxon>Eleutherozoa</taxon>
        <taxon>Asterozoa</taxon>
        <taxon>Asteroidea</taxon>
        <taxon>Valvatacea</taxon>
        <taxon>Valvatida</taxon>
        <taxon>Asterinidae</taxon>
        <taxon>Patiria</taxon>
    </lineage>
</organism>
<evidence type="ECO:0000259" key="9">
    <source>
        <dbReference type="PROSITE" id="PS50089"/>
    </source>
</evidence>
<dbReference type="InterPro" id="IPR013783">
    <property type="entry name" value="Ig-like_fold"/>
</dbReference>
<dbReference type="Gene3D" id="3.30.160.60">
    <property type="entry name" value="Classic Zinc Finger"/>
    <property type="match status" value="1"/>
</dbReference>
<dbReference type="GO" id="GO:0008270">
    <property type="term" value="F:zinc ion binding"/>
    <property type="evidence" value="ECO:0007669"/>
    <property type="project" value="UniProtKB-KW"/>
</dbReference>
<dbReference type="Gene3D" id="2.120.10.30">
    <property type="entry name" value="TolB, C-terminal domain"/>
    <property type="match status" value="1"/>
</dbReference>
<keyword evidence="2" id="KW-0479">Metal-binding</keyword>
<dbReference type="Gene3D" id="2.60.40.10">
    <property type="entry name" value="Immunoglobulins"/>
    <property type="match status" value="3"/>
</dbReference>
<dbReference type="SUPFAM" id="SSF81296">
    <property type="entry name" value="E set domains"/>
    <property type="match status" value="3"/>
</dbReference>
<dbReference type="PANTHER" id="PTHR25462">
    <property type="entry name" value="BONUS, ISOFORM C-RELATED"/>
    <property type="match status" value="1"/>
</dbReference>
<evidence type="ECO:0000256" key="3">
    <source>
        <dbReference type="ARBA" id="ARBA00022737"/>
    </source>
</evidence>
<dbReference type="InterPro" id="IPR013083">
    <property type="entry name" value="Znf_RING/FYVE/PHD"/>
</dbReference>
<dbReference type="CDD" id="cd19756">
    <property type="entry name" value="Bbox2"/>
    <property type="match status" value="1"/>
</dbReference>
<dbReference type="InterPro" id="IPR001298">
    <property type="entry name" value="Filamin/ABP280_rpt"/>
</dbReference>
<evidence type="ECO:0000313" key="11">
    <source>
        <dbReference type="EnsemblMetazoa" id="XP_038064876.1"/>
    </source>
</evidence>
<dbReference type="OMA" id="DPGEKHL"/>
<dbReference type="InterPro" id="IPR000315">
    <property type="entry name" value="Znf_B-box"/>
</dbReference>
<dbReference type="PROSITE" id="PS50119">
    <property type="entry name" value="ZF_BBOX"/>
    <property type="match status" value="1"/>
</dbReference>
<name>A0A914AMZ4_PATMI</name>
<evidence type="ECO:0000256" key="1">
    <source>
        <dbReference type="ARBA" id="ARBA00008518"/>
    </source>
</evidence>
<feature type="domain" description="RING-type" evidence="9">
    <location>
        <begin position="23"/>
        <end position="67"/>
    </location>
</feature>
<feature type="repeat" description="Filamin" evidence="7">
    <location>
        <begin position="522"/>
        <end position="622"/>
    </location>
</feature>
<dbReference type="OrthoDB" id="6105938at2759"/>
<evidence type="ECO:0000256" key="6">
    <source>
        <dbReference type="PROSITE-ProRule" id="PRU00024"/>
    </source>
</evidence>
<dbReference type="SMART" id="SM00336">
    <property type="entry name" value="BBOX"/>
    <property type="match status" value="2"/>
</dbReference>
<accession>A0A914AMZ4</accession>
<dbReference type="GeneID" id="119735243"/>
<feature type="domain" description="B box-type" evidence="10">
    <location>
        <begin position="166"/>
        <end position="209"/>
    </location>
</feature>
<reference evidence="11" key="1">
    <citation type="submission" date="2022-11" db="UniProtKB">
        <authorList>
            <consortium name="EnsemblMetazoa"/>
        </authorList>
    </citation>
    <scope>IDENTIFICATION</scope>
</reference>
<evidence type="ECO:0000259" key="10">
    <source>
        <dbReference type="PROSITE" id="PS50119"/>
    </source>
</evidence>
<comment type="similarity">
    <text evidence="1">Belongs to the TRIM/RBCC family.</text>
</comment>
<keyword evidence="12" id="KW-1185">Reference proteome</keyword>
<protein>
    <submittedName>
        <fullName evidence="11">Uncharacterized protein</fullName>
    </submittedName>
</protein>
<dbReference type="InterPro" id="IPR011042">
    <property type="entry name" value="6-blade_b-propeller_TolB-like"/>
</dbReference>
<evidence type="ECO:0000256" key="2">
    <source>
        <dbReference type="ARBA" id="ARBA00022723"/>
    </source>
</evidence>
<evidence type="ECO:0000313" key="12">
    <source>
        <dbReference type="Proteomes" id="UP000887568"/>
    </source>
</evidence>
<sequence length="1011" mass="109958">MAESMAHLSLTGVRGEVADLLTCPLCYERYDNTDRAPKFLPCLHGFCVGCLAGLVRGGLELKCPLCRQGFSVPEGGVQNLPENFIVGRLKPLEHLLTVDVTRPHGLRCGSCVADGGPAVSFCSDHTCLTFLCQNCNLAHRTMRKFNSHTVASLEQLQEHPEIPLPREKLQCDRHKNELLSVYCNEKCCQRAMCIICVTTCHQGHRVVDLEQKSSETREELHSLAQRAESKKVLVELISGSISTENNQTSTQCEEMTSTVEAVFDRLQSQLKTRREAIIADLRKLCVDRADQLKHPTNIAESLASQFDSACQFAERACDIGNHVDLLKTRAQIISRLHELIDLDVHKAIPFHPANEAFLSFTEDHNRVLSEIERLIPSLGQINTSITVPALTPNFQVDFPGGTGPTLAVKSTHIVRIRPEDPSQPSLDRLKGALHAYSQSPDGSSVECKGGEQCGDFFELEFQPLVVGLHQLNISASGVPIEGSPFKVDVIENQSSPAAQNPSPMSSDKQVLSSDVTWTDAFAGVEHTVIVKLFGPESLRPQLGSLCARYVMPDCDHTQSGASPYTDDVMDQSADRESQASIQQTEYPGTFRIVYTPPAAGKLFMTITVDGTPIPRSPCLININPLHPDSTLVSSPAMGKSPQLTAVLDMPYSMTLLTQDYQKKRLTTGGYDVTATLTTSSFQERPQRADVTDNQDGSYTVAFTPRCTEPHIMQIKICGHSLMPGMSLVVVVQDSLPFVDPPGGYKAPSGLAVDRSRNIVYVADGKNGCIHRLKTDGSSMPEGAISICQRRTLQIAVNSEGKLLLLVPNSKCVITCSTEGEEELRWPCVSDNEKPANLTVSTTGNVIVGDSQTQTLFVYGAQTGATRHRIQLPDGSLAPGMSNVCVDRATGDILVATHSEPFQLIRSSPESSGEIVFRDSPARSNQLALVSTPEGALIIAVLGGILILGPGGSSTSVREIKTDHIYTGLALAEQGFFVAIDPGEKHLAKYSYTSQQPNTGHEIDEEIPKTVD</sequence>
<feature type="region of interest" description="Disordered" evidence="8">
    <location>
        <begin position="992"/>
        <end position="1011"/>
    </location>
</feature>
<dbReference type="InterPro" id="IPR017868">
    <property type="entry name" value="Filamin/ABP280_repeat-like"/>
</dbReference>
<dbReference type="SMART" id="SM00557">
    <property type="entry name" value="IG_FLMN"/>
    <property type="match status" value="3"/>
</dbReference>
<dbReference type="SUPFAM" id="SSF57845">
    <property type="entry name" value="B-box zinc-binding domain"/>
    <property type="match status" value="1"/>
</dbReference>
<evidence type="ECO:0000256" key="4">
    <source>
        <dbReference type="ARBA" id="ARBA00022771"/>
    </source>
</evidence>
<dbReference type="PROSITE" id="PS50089">
    <property type="entry name" value="ZF_RING_2"/>
    <property type="match status" value="1"/>
</dbReference>
<dbReference type="InterPro" id="IPR047153">
    <property type="entry name" value="TRIM45/56/19-like"/>
</dbReference>
<dbReference type="Pfam" id="PF13639">
    <property type="entry name" value="zf-RING_2"/>
    <property type="match status" value="1"/>
</dbReference>